<evidence type="ECO:0000256" key="1">
    <source>
        <dbReference type="SAM" id="MobiDB-lite"/>
    </source>
</evidence>
<dbReference type="Proteomes" id="UP000294739">
    <property type="component" value="Unassembled WGS sequence"/>
</dbReference>
<feature type="region of interest" description="Disordered" evidence="1">
    <location>
        <begin position="1"/>
        <end position="56"/>
    </location>
</feature>
<feature type="domain" description="Rv3660c-like CheY-like N-terminal" evidence="2">
    <location>
        <begin position="63"/>
        <end position="170"/>
    </location>
</feature>
<dbReference type="Gene3D" id="3.40.50.300">
    <property type="entry name" value="P-loop containing nucleotide triphosphate hydrolases"/>
    <property type="match status" value="1"/>
</dbReference>
<dbReference type="PANTHER" id="PTHR43384">
    <property type="entry name" value="SEPTUM SITE-DETERMINING PROTEIN MIND HOMOLOG, CHLOROPLASTIC-RELATED"/>
    <property type="match status" value="1"/>
</dbReference>
<proteinExistence type="predicted"/>
<dbReference type="InterPro" id="IPR027417">
    <property type="entry name" value="P-loop_NTPase"/>
</dbReference>
<dbReference type="PANTHER" id="PTHR43384:SF11">
    <property type="entry name" value="SEPTUM SITE DETERMINING PROTEIN"/>
    <property type="match status" value="1"/>
</dbReference>
<accession>A0A4R5C4W9</accession>
<dbReference type="AlphaFoldDB" id="A0A4R5C4W9"/>
<protein>
    <recommendedName>
        <fullName evidence="2">Rv3660c-like CheY-like N-terminal domain-containing protein</fullName>
    </recommendedName>
</protein>
<reference evidence="3 4" key="1">
    <citation type="submission" date="2019-03" db="EMBL/GenBank/DDBJ databases">
        <title>Draft genome sequences of novel Actinobacteria.</title>
        <authorList>
            <person name="Sahin N."/>
            <person name="Ay H."/>
            <person name="Saygin H."/>
        </authorList>
    </citation>
    <scope>NUCLEOTIDE SEQUENCE [LARGE SCALE GENOMIC DNA]</scope>
    <source>
        <strain evidence="3 4">5K138</strain>
    </source>
</reference>
<evidence type="ECO:0000313" key="3">
    <source>
        <dbReference type="EMBL" id="TDD94761.1"/>
    </source>
</evidence>
<dbReference type="InParanoid" id="A0A4R5C4W9"/>
<dbReference type="GO" id="GO:0009898">
    <property type="term" value="C:cytoplasmic side of plasma membrane"/>
    <property type="evidence" value="ECO:0007669"/>
    <property type="project" value="TreeGrafter"/>
</dbReference>
<dbReference type="GO" id="GO:0005829">
    <property type="term" value="C:cytosol"/>
    <property type="evidence" value="ECO:0007669"/>
    <property type="project" value="TreeGrafter"/>
</dbReference>
<dbReference type="InterPro" id="IPR022521">
    <property type="entry name" value="Rv3660c"/>
</dbReference>
<dbReference type="InterPro" id="IPR050625">
    <property type="entry name" value="ParA/MinD_ATPase"/>
</dbReference>
<dbReference type="GO" id="GO:0051782">
    <property type="term" value="P:negative regulation of cell division"/>
    <property type="evidence" value="ECO:0007669"/>
    <property type="project" value="TreeGrafter"/>
</dbReference>
<dbReference type="SUPFAM" id="SSF52540">
    <property type="entry name" value="P-loop containing nucleoside triphosphate hydrolases"/>
    <property type="match status" value="1"/>
</dbReference>
<dbReference type="InterPro" id="IPR059050">
    <property type="entry name" value="Rv3660c_N"/>
</dbReference>
<gene>
    <name evidence="3" type="ORF">E1269_31730</name>
</gene>
<name>A0A4R5C4W9_9ACTN</name>
<comment type="caution">
    <text evidence="3">The sequence shown here is derived from an EMBL/GenBank/DDBJ whole genome shotgun (WGS) entry which is preliminary data.</text>
</comment>
<dbReference type="GO" id="GO:0016887">
    <property type="term" value="F:ATP hydrolysis activity"/>
    <property type="evidence" value="ECO:0007669"/>
    <property type="project" value="TreeGrafter"/>
</dbReference>
<dbReference type="Pfam" id="PF26563">
    <property type="entry name" value="Rv3660c_N"/>
    <property type="match status" value="1"/>
</dbReference>
<sequence>MPGKGSPSTFCASALRPAATPGKGGGSPDPALRRCPLPRLVPRSRRRPVSTVGAAPPERPLVVTRDETLLDDLLRLAAAASIEVEVADRPDALRSRWAAVPLVVVGYDQAETLTVLGLPRRPAVFLVGRRDDDADVWRRGVALGAEQVLFFPDDEPWLAGRFADAAEGEDGEALMVGVVGGRGGAGASVLATALSVSASRTGLSVILVDLDPLGGGLDLVLGAEGVTGLRWPDLAGSKGRLGARALQAELPGRHGLAVLSWDRGDLLSMAPEAAGAVLAAARRACDLVVLDLPRWPDPAAERAAGLCAAVLLVVPAEVRAVAAAARVAVGLTTLAADVRLVTRGPSKSGLSGADVAAALGLPLGAHLTAEPGLTEQLDRGEPPGLDDKGPLVVGCGHLLDALLRDHRVRAA</sequence>
<dbReference type="OrthoDB" id="3252838at2"/>
<feature type="compositionally biased region" description="Polar residues" evidence="1">
    <location>
        <begin position="1"/>
        <end position="11"/>
    </location>
</feature>
<dbReference type="EMBL" id="SMKZ01000103">
    <property type="protein sequence ID" value="TDD94761.1"/>
    <property type="molecule type" value="Genomic_DNA"/>
</dbReference>
<evidence type="ECO:0000313" key="4">
    <source>
        <dbReference type="Proteomes" id="UP000294739"/>
    </source>
</evidence>
<dbReference type="NCBIfam" id="TIGR03815">
    <property type="entry name" value="CpaE_hom_Actino"/>
    <property type="match status" value="1"/>
</dbReference>
<dbReference type="GO" id="GO:0005524">
    <property type="term" value="F:ATP binding"/>
    <property type="evidence" value="ECO:0007669"/>
    <property type="project" value="TreeGrafter"/>
</dbReference>
<evidence type="ECO:0000259" key="2">
    <source>
        <dbReference type="Pfam" id="PF26563"/>
    </source>
</evidence>
<organism evidence="3 4">
    <name type="scientific">Jiangella asiatica</name>
    <dbReference type="NCBI Taxonomy" id="2530372"/>
    <lineage>
        <taxon>Bacteria</taxon>
        <taxon>Bacillati</taxon>
        <taxon>Actinomycetota</taxon>
        <taxon>Actinomycetes</taxon>
        <taxon>Jiangellales</taxon>
        <taxon>Jiangellaceae</taxon>
        <taxon>Jiangella</taxon>
    </lineage>
</organism>
<keyword evidence="4" id="KW-1185">Reference proteome</keyword>
<feature type="compositionally biased region" description="Low complexity" evidence="1">
    <location>
        <begin position="28"/>
        <end position="41"/>
    </location>
</feature>